<dbReference type="InterPro" id="IPR000683">
    <property type="entry name" value="Gfo/Idh/MocA-like_OxRdtase_N"/>
</dbReference>
<dbReference type="InterPro" id="IPR050463">
    <property type="entry name" value="Gfo/Idh/MocA_oxidrdct_glycsds"/>
</dbReference>
<dbReference type="STRING" id="1499966.U14_00626"/>
<evidence type="ECO:0000259" key="2">
    <source>
        <dbReference type="Pfam" id="PF01408"/>
    </source>
</evidence>
<dbReference type="Gene3D" id="3.40.50.720">
    <property type="entry name" value="NAD(P)-binding Rossmann-like Domain"/>
    <property type="match status" value="1"/>
</dbReference>
<dbReference type="HOGENOM" id="CLU_023194_6_0_0"/>
<keyword evidence="5" id="KW-1185">Reference proteome</keyword>
<dbReference type="AlphaFoldDB" id="A0A0S6VUQ4"/>
<dbReference type="InterPro" id="IPR036291">
    <property type="entry name" value="NAD(P)-bd_dom_sf"/>
</dbReference>
<organism evidence="4">
    <name type="scientific">Candidatus Moduliflexus flocculans</name>
    <dbReference type="NCBI Taxonomy" id="1499966"/>
    <lineage>
        <taxon>Bacteria</taxon>
        <taxon>Candidatus Moduliflexota</taxon>
        <taxon>Candidatus Moduliflexia</taxon>
        <taxon>Candidatus Moduliflexales</taxon>
        <taxon>Candidatus Moduliflexaceae</taxon>
    </lineage>
</organism>
<name>A0A0S6VUQ4_9BACT</name>
<protein>
    <submittedName>
        <fullName evidence="4">Oxidoreductase domain protein</fullName>
    </submittedName>
</protein>
<reference evidence="4" key="1">
    <citation type="journal article" date="2015" name="PeerJ">
        <title>First genomic representation of candidate bacterial phylum KSB3 points to enhanced environmental sensing as a trigger of wastewater bulking.</title>
        <authorList>
            <person name="Sekiguchi Y."/>
            <person name="Ohashi A."/>
            <person name="Parks D.H."/>
            <person name="Yamauchi T."/>
            <person name="Tyson G.W."/>
            <person name="Hugenholtz P."/>
        </authorList>
    </citation>
    <scope>NUCLEOTIDE SEQUENCE [LARGE SCALE GENOMIC DNA]</scope>
</reference>
<dbReference type="Gene3D" id="3.30.360.10">
    <property type="entry name" value="Dihydrodipicolinate Reductase, domain 2"/>
    <property type="match status" value="1"/>
</dbReference>
<feature type="domain" description="GFO/IDH/MocA-like oxidoreductase" evidence="3">
    <location>
        <begin position="128"/>
        <end position="262"/>
    </location>
</feature>
<proteinExistence type="predicted"/>
<gene>
    <name evidence="4" type="ORF">U14_00626</name>
</gene>
<evidence type="ECO:0000313" key="4">
    <source>
        <dbReference type="EMBL" id="GAK49404.1"/>
    </source>
</evidence>
<dbReference type="PANTHER" id="PTHR43818">
    <property type="entry name" value="BCDNA.GH03377"/>
    <property type="match status" value="1"/>
</dbReference>
<dbReference type="EMBL" id="DF820455">
    <property type="protein sequence ID" value="GAK49404.1"/>
    <property type="molecule type" value="Genomic_DNA"/>
</dbReference>
<accession>A0A0S6VUQ4</accession>
<dbReference type="Pfam" id="PF01408">
    <property type="entry name" value="GFO_IDH_MocA"/>
    <property type="match status" value="1"/>
</dbReference>
<keyword evidence="1" id="KW-0560">Oxidoreductase</keyword>
<dbReference type="Pfam" id="PF22725">
    <property type="entry name" value="GFO_IDH_MocA_C3"/>
    <property type="match status" value="1"/>
</dbReference>
<dbReference type="InterPro" id="IPR055170">
    <property type="entry name" value="GFO_IDH_MocA-like_dom"/>
</dbReference>
<evidence type="ECO:0000256" key="1">
    <source>
        <dbReference type="ARBA" id="ARBA00023002"/>
    </source>
</evidence>
<dbReference type="PANTHER" id="PTHR43818:SF11">
    <property type="entry name" value="BCDNA.GH03377"/>
    <property type="match status" value="1"/>
</dbReference>
<feature type="domain" description="Gfo/Idh/MocA-like oxidoreductase N-terminal" evidence="2">
    <location>
        <begin position="1"/>
        <end position="114"/>
    </location>
</feature>
<dbReference type="GO" id="GO:0000166">
    <property type="term" value="F:nucleotide binding"/>
    <property type="evidence" value="ECO:0007669"/>
    <property type="project" value="InterPro"/>
</dbReference>
<evidence type="ECO:0000259" key="3">
    <source>
        <dbReference type="Pfam" id="PF22725"/>
    </source>
</evidence>
<sequence length="362" mass="39668">MNIGIIGCGNISSIYFRNCRKLTHLNLVACADLMVERAQEKAKEFQIPKACSVKELLADDTIELVINLTIPQAHAEVDFAILDAGKHVYAEKPLALNRADGQRLLRHAQEKGLLIGSAPDTFMGAGLQTCRKLIDDGAIGFPVAATAFMMCHGHESWHPSPEFYYQPGGGPMFDMGPYYLTALVHLLGGVKRVSGMTKISFPQRTITSTPKAGTVINVEVPTFVSGMMEFDNGAIGTMITTFDVWSHQMPYIEIYGSEGTLRCPDPNTYGGVPLLKKAGEKEWKEMPLTHGFAENSRGIAVADMAQAAKNSGTFRAQGALALHVLDMMQAFHESADHGRHIDLETRCAQPEPMPMNASWENW</sequence>
<evidence type="ECO:0000313" key="5">
    <source>
        <dbReference type="Proteomes" id="UP000030700"/>
    </source>
</evidence>
<dbReference type="SUPFAM" id="SSF55347">
    <property type="entry name" value="Glyceraldehyde-3-phosphate dehydrogenase-like, C-terminal domain"/>
    <property type="match status" value="1"/>
</dbReference>
<dbReference type="GO" id="GO:0016491">
    <property type="term" value="F:oxidoreductase activity"/>
    <property type="evidence" value="ECO:0007669"/>
    <property type="project" value="UniProtKB-KW"/>
</dbReference>
<dbReference type="SUPFAM" id="SSF51735">
    <property type="entry name" value="NAD(P)-binding Rossmann-fold domains"/>
    <property type="match status" value="1"/>
</dbReference>
<dbReference type="Proteomes" id="UP000030700">
    <property type="component" value="Unassembled WGS sequence"/>
</dbReference>